<dbReference type="SUPFAM" id="SSF90123">
    <property type="entry name" value="ABC transporter transmembrane region"/>
    <property type="match status" value="1"/>
</dbReference>
<feature type="transmembrane region" description="Helical" evidence="4">
    <location>
        <begin position="134"/>
        <end position="152"/>
    </location>
</feature>
<dbReference type="GO" id="GO:0016020">
    <property type="term" value="C:membrane"/>
    <property type="evidence" value="ECO:0007669"/>
    <property type="project" value="InterPro"/>
</dbReference>
<evidence type="ECO:0000259" key="5">
    <source>
        <dbReference type="PROSITE" id="PS50929"/>
    </source>
</evidence>
<dbReference type="GO" id="GO:0140359">
    <property type="term" value="F:ABC-type transporter activity"/>
    <property type="evidence" value="ECO:0007669"/>
    <property type="project" value="InterPro"/>
</dbReference>
<evidence type="ECO:0000256" key="3">
    <source>
        <dbReference type="ARBA" id="ARBA00023136"/>
    </source>
</evidence>
<evidence type="ECO:0000256" key="1">
    <source>
        <dbReference type="ARBA" id="ARBA00022692"/>
    </source>
</evidence>
<keyword evidence="3 4" id="KW-0472">Membrane</keyword>
<keyword evidence="1 4" id="KW-0812">Transmembrane</keyword>
<sequence>MMIIAIAIPVGMWFLSDRIPKSELDPKDFKRAIALPFLTDGDIPEEKNKTINEDAHGLREVIVLLFRSWPFVRPYFLGRWYTRSNGTSQEVADPLAGDGYGLIYAPVLATAIAILGPLFGLINVELGTAESTLYIFVASMVLSMWLLALGKLSGVRQSAVAIFLALCTFFTLLLCILVLNGTGPIIYGILLTLCCGLGWVVQFRFESGRLVTRFRLHSHLTYLYLLAAAQGLVTLPLGIIIADLLSMSLLQTEPLQQEVASSWWFGAPEMGSENTESLTVEQRHDLKWSWVYLSLSLWAFNLPIGMIVPYYTVWIMQQINQNMRIALVRRWHQLPLSYHSGHRTGDSIFRIYADSAQVNA</sequence>
<organism evidence="6">
    <name type="scientific">marine metagenome</name>
    <dbReference type="NCBI Taxonomy" id="408172"/>
    <lineage>
        <taxon>unclassified sequences</taxon>
        <taxon>metagenomes</taxon>
        <taxon>ecological metagenomes</taxon>
    </lineage>
</organism>
<dbReference type="InterPro" id="IPR011527">
    <property type="entry name" value="ABC1_TM_dom"/>
</dbReference>
<proteinExistence type="predicted"/>
<name>A0A381RF67_9ZZZZ</name>
<feature type="transmembrane region" description="Helical" evidence="4">
    <location>
        <begin position="102"/>
        <end position="122"/>
    </location>
</feature>
<feature type="transmembrane region" description="Helical" evidence="4">
    <location>
        <begin position="185"/>
        <end position="201"/>
    </location>
</feature>
<protein>
    <recommendedName>
        <fullName evidence="5">ABC transmembrane type-1 domain-containing protein</fullName>
    </recommendedName>
</protein>
<dbReference type="PROSITE" id="PS50929">
    <property type="entry name" value="ABC_TM1F"/>
    <property type="match status" value="1"/>
</dbReference>
<dbReference type="Gene3D" id="1.20.1560.10">
    <property type="entry name" value="ABC transporter type 1, transmembrane domain"/>
    <property type="match status" value="1"/>
</dbReference>
<dbReference type="EMBL" id="UINC01001773">
    <property type="protein sequence ID" value="SUZ88507.1"/>
    <property type="molecule type" value="Genomic_DNA"/>
</dbReference>
<keyword evidence="2 4" id="KW-1133">Transmembrane helix</keyword>
<feature type="domain" description="ABC transmembrane type-1" evidence="5">
    <location>
        <begin position="225"/>
        <end position="360"/>
    </location>
</feature>
<gene>
    <name evidence="6" type="ORF">METZ01_LOCUS41361</name>
</gene>
<feature type="transmembrane region" description="Helical" evidence="4">
    <location>
        <begin position="222"/>
        <end position="242"/>
    </location>
</feature>
<dbReference type="InterPro" id="IPR036640">
    <property type="entry name" value="ABC1_TM_sf"/>
</dbReference>
<evidence type="ECO:0000256" key="2">
    <source>
        <dbReference type="ARBA" id="ARBA00022989"/>
    </source>
</evidence>
<evidence type="ECO:0000256" key="4">
    <source>
        <dbReference type="SAM" id="Phobius"/>
    </source>
</evidence>
<reference evidence="6" key="1">
    <citation type="submission" date="2018-05" db="EMBL/GenBank/DDBJ databases">
        <authorList>
            <person name="Lanie J.A."/>
            <person name="Ng W.-L."/>
            <person name="Kazmierczak K.M."/>
            <person name="Andrzejewski T.M."/>
            <person name="Davidsen T.M."/>
            <person name="Wayne K.J."/>
            <person name="Tettelin H."/>
            <person name="Glass J.I."/>
            <person name="Rusch D."/>
            <person name="Podicherti R."/>
            <person name="Tsui H.-C.T."/>
            <person name="Winkler M.E."/>
        </authorList>
    </citation>
    <scope>NUCLEOTIDE SEQUENCE</scope>
</reference>
<feature type="transmembrane region" description="Helical" evidence="4">
    <location>
        <begin position="159"/>
        <end position="179"/>
    </location>
</feature>
<evidence type="ECO:0000313" key="6">
    <source>
        <dbReference type="EMBL" id="SUZ88507.1"/>
    </source>
</evidence>
<dbReference type="GO" id="GO:0005524">
    <property type="term" value="F:ATP binding"/>
    <property type="evidence" value="ECO:0007669"/>
    <property type="project" value="InterPro"/>
</dbReference>
<accession>A0A381RF67</accession>
<feature type="non-terminal residue" evidence="6">
    <location>
        <position position="360"/>
    </location>
</feature>
<feature type="transmembrane region" description="Helical" evidence="4">
    <location>
        <begin position="290"/>
        <end position="314"/>
    </location>
</feature>
<dbReference type="AlphaFoldDB" id="A0A381RF67"/>